<keyword evidence="3" id="KW-1185">Reference proteome</keyword>
<protein>
    <submittedName>
        <fullName evidence="2">Uncharacterized protein</fullName>
    </submittedName>
</protein>
<evidence type="ECO:0000256" key="1">
    <source>
        <dbReference type="SAM" id="MobiDB-lite"/>
    </source>
</evidence>
<name>A0A3N4JJ23_9PEZI</name>
<accession>A0A3N4JJ23</accession>
<organism evidence="2 3">
    <name type="scientific">Choiromyces venosus 120613-1</name>
    <dbReference type="NCBI Taxonomy" id="1336337"/>
    <lineage>
        <taxon>Eukaryota</taxon>
        <taxon>Fungi</taxon>
        <taxon>Dikarya</taxon>
        <taxon>Ascomycota</taxon>
        <taxon>Pezizomycotina</taxon>
        <taxon>Pezizomycetes</taxon>
        <taxon>Pezizales</taxon>
        <taxon>Tuberaceae</taxon>
        <taxon>Choiromyces</taxon>
    </lineage>
</organism>
<dbReference type="AlphaFoldDB" id="A0A3N4JJ23"/>
<evidence type="ECO:0000313" key="2">
    <source>
        <dbReference type="EMBL" id="RPA98243.1"/>
    </source>
</evidence>
<sequence length="177" mass="20108">MPPPDLTSYTSRAPLANHKTTPHTTPPRINWSNTIHLFMGVNGVPKASKQLTDRKARFYNEKPNQKMSKARGPRYNQTDCRRNGSEKNVGQSQVSHSRQKFEPTPGRNEGKVKNQSNPKTCVCPNGHSSKQGEEEVKTWSHTTNCIPASRTKEFRLKRHEAIMRKQHGRLIGWSPPT</sequence>
<reference evidence="2 3" key="1">
    <citation type="journal article" date="2018" name="Nat. Ecol. Evol.">
        <title>Pezizomycetes genomes reveal the molecular basis of ectomycorrhizal truffle lifestyle.</title>
        <authorList>
            <person name="Murat C."/>
            <person name="Payen T."/>
            <person name="Noel B."/>
            <person name="Kuo A."/>
            <person name="Morin E."/>
            <person name="Chen J."/>
            <person name="Kohler A."/>
            <person name="Krizsan K."/>
            <person name="Balestrini R."/>
            <person name="Da Silva C."/>
            <person name="Montanini B."/>
            <person name="Hainaut M."/>
            <person name="Levati E."/>
            <person name="Barry K.W."/>
            <person name="Belfiori B."/>
            <person name="Cichocki N."/>
            <person name="Clum A."/>
            <person name="Dockter R.B."/>
            <person name="Fauchery L."/>
            <person name="Guy J."/>
            <person name="Iotti M."/>
            <person name="Le Tacon F."/>
            <person name="Lindquist E.A."/>
            <person name="Lipzen A."/>
            <person name="Malagnac F."/>
            <person name="Mello A."/>
            <person name="Molinier V."/>
            <person name="Miyauchi S."/>
            <person name="Poulain J."/>
            <person name="Riccioni C."/>
            <person name="Rubini A."/>
            <person name="Sitrit Y."/>
            <person name="Splivallo R."/>
            <person name="Traeger S."/>
            <person name="Wang M."/>
            <person name="Zifcakova L."/>
            <person name="Wipf D."/>
            <person name="Zambonelli A."/>
            <person name="Paolocci F."/>
            <person name="Nowrousian M."/>
            <person name="Ottonello S."/>
            <person name="Baldrian P."/>
            <person name="Spatafora J.W."/>
            <person name="Henrissat B."/>
            <person name="Nagy L.G."/>
            <person name="Aury J.M."/>
            <person name="Wincker P."/>
            <person name="Grigoriev I.V."/>
            <person name="Bonfante P."/>
            <person name="Martin F.M."/>
        </authorList>
    </citation>
    <scope>NUCLEOTIDE SEQUENCE [LARGE SCALE GENOMIC DNA]</scope>
    <source>
        <strain evidence="2 3">120613-1</strain>
    </source>
</reference>
<feature type="compositionally biased region" description="Polar residues" evidence="1">
    <location>
        <begin position="86"/>
        <end position="96"/>
    </location>
</feature>
<gene>
    <name evidence="2" type="ORF">L873DRAFT_1047297</name>
</gene>
<dbReference type="Proteomes" id="UP000276215">
    <property type="component" value="Unassembled WGS sequence"/>
</dbReference>
<feature type="region of interest" description="Disordered" evidence="1">
    <location>
        <begin position="58"/>
        <end position="137"/>
    </location>
</feature>
<dbReference type="EMBL" id="ML120397">
    <property type="protein sequence ID" value="RPA98243.1"/>
    <property type="molecule type" value="Genomic_DNA"/>
</dbReference>
<proteinExistence type="predicted"/>
<feature type="region of interest" description="Disordered" evidence="1">
    <location>
        <begin position="1"/>
        <end position="29"/>
    </location>
</feature>
<evidence type="ECO:0000313" key="3">
    <source>
        <dbReference type="Proteomes" id="UP000276215"/>
    </source>
</evidence>